<dbReference type="InterPro" id="IPR036907">
    <property type="entry name" value="5'-Nucleotdase_C_sf"/>
</dbReference>
<dbReference type="GO" id="GO:0030288">
    <property type="term" value="C:outer membrane-bounded periplasmic space"/>
    <property type="evidence" value="ECO:0007669"/>
    <property type="project" value="TreeGrafter"/>
</dbReference>
<dbReference type="KEGG" id="amt:Amet_3610"/>
<organism evidence="4 5">
    <name type="scientific">Alkaliphilus metalliredigens (strain QYMF)</name>
    <dbReference type="NCBI Taxonomy" id="293826"/>
    <lineage>
        <taxon>Bacteria</taxon>
        <taxon>Bacillati</taxon>
        <taxon>Bacillota</taxon>
        <taxon>Clostridia</taxon>
        <taxon>Peptostreptococcales</taxon>
        <taxon>Natronincolaceae</taxon>
        <taxon>Alkaliphilus</taxon>
    </lineage>
</organism>
<dbReference type="SUPFAM" id="SSF54106">
    <property type="entry name" value="LysM domain"/>
    <property type="match status" value="1"/>
</dbReference>
<dbReference type="Pfam" id="PF02872">
    <property type="entry name" value="5_nucleotid_C"/>
    <property type="match status" value="1"/>
</dbReference>
<dbReference type="Pfam" id="PF00149">
    <property type="entry name" value="Metallophos"/>
    <property type="match status" value="1"/>
</dbReference>
<dbReference type="AlphaFoldDB" id="A6TU64"/>
<evidence type="ECO:0000313" key="5">
    <source>
        <dbReference type="Proteomes" id="UP000001572"/>
    </source>
</evidence>
<protein>
    <submittedName>
        <fullName evidence="4">5'-Nucleotidase domain protein</fullName>
    </submittedName>
</protein>
<evidence type="ECO:0000259" key="3">
    <source>
        <dbReference type="PROSITE" id="PS51782"/>
    </source>
</evidence>
<feature type="chain" id="PRO_5002702976" evidence="2">
    <location>
        <begin position="27"/>
        <end position="596"/>
    </location>
</feature>
<dbReference type="eggNOG" id="COG0737">
    <property type="taxonomic scope" value="Bacteria"/>
</dbReference>
<dbReference type="Proteomes" id="UP000001572">
    <property type="component" value="Chromosome"/>
</dbReference>
<dbReference type="eggNOG" id="COG1388">
    <property type="taxonomic scope" value="Bacteria"/>
</dbReference>
<dbReference type="SMART" id="SM00257">
    <property type="entry name" value="LysM"/>
    <property type="match status" value="1"/>
</dbReference>
<dbReference type="Gene3D" id="3.10.350.10">
    <property type="entry name" value="LysM domain"/>
    <property type="match status" value="1"/>
</dbReference>
<dbReference type="GO" id="GO:0046872">
    <property type="term" value="F:metal ion binding"/>
    <property type="evidence" value="ECO:0007669"/>
    <property type="project" value="InterPro"/>
</dbReference>
<dbReference type="PANTHER" id="PTHR11575:SF24">
    <property type="entry name" value="5'-NUCLEOTIDASE"/>
    <property type="match status" value="1"/>
</dbReference>
<dbReference type="STRING" id="293826.Amet_3610"/>
<name>A6TU64_ALKMQ</name>
<dbReference type="InterPro" id="IPR006146">
    <property type="entry name" value="5'-Nucleotdase_CS"/>
</dbReference>
<keyword evidence="1 2" id="KW-0732">Signal</keyword>
<dbReference type="InterPro" id="IPR006179">
    <property type="entry name" value="5_nucleotidase/apyrase"/>
</dbReference>
<dbReference type="HOGENOM" id="CLU_005854_7_3_9"/>
<keyword evidence="2" id="KW-0378">Hydrolase</keyword>
<proteinExistence type="inferred from homology"/>
<dbReference type="PROSITE" id="PS51782">
    <property type="entry name" value="LYSM"/>
    <property type="match status" value="1"/>
</dbReference>
<dbReference type="Gene3D" id="3.90.780.10">
    <property type="entry name" value="5'-Nucleotidase, C-terminal domain"/>
    <property type="match status" value="1"/>
</dbReference>
<keyword evidence="5" id="KW-1185">Reference proteome</keyword>
<gene>
    <name evidence="4" type="ordered locus">Amet_3610</name>
</gene>
<feature type="domain" description="LysM" evidence="3">
    <location>
        <begin position="549"/>
        <end position="593"/>
    </location>
</feature>
<dbReference type="PANTHER" id="PTHR11575">
    <property type="entry name" value="5'-NUCLEOTIDASE-RELATED"/>
    <property type="match status" value="1"/>
</dbReference>
<dbReference type="CDD" id="cd00118">
    <property type="entry name" value="LysM"/>
    <property type="match status" value="1"/>
</dbReference>
<dbReference type="InterPro" id="IPR018392">
    <property type="entry name" value="LysM"/>
</dbReference>
<feature type="signal peptide" evidence="2">
    <location>
        <begin position="1"/>
        <end position="26"/>
    </location>
</feature>
<comment type="similarity">
    <text evidence="2">Belongs to the 5'-nucleotidase family.</text>
</comment>
<dbReference type="PROSITE" id="PS00785">
    <property type="entry name" value="5_NUCLEOTIDASE_1"/>
    <property type="match status" value="1"/>
</dbReference>
<dbReference type="InterPro" id="IPR029052">
    <property type="entry name" value="Metallo-depent_PP-like"/>
</dbReference>
<dbReference type="OrthoDB" id="9800780at2"/>
<dbReference type="GO" id="GO:0016788">
    <property type="term" value="F:hydrolase activity, acting on ester bonds"/>
    <property type="evidence" value="ECO:0007669"/>
    <property type="project" value="InterPro"/>
</dbReference>
<dbReference type="InterPro" id="IPR008334">
    <property type="entry name" value="5'-Nucleotdase_C"/>
</dbReference>
<dbReference type="SUPFAM" id="SSF56300">
    <property type="entry name" value="Metallo-dependent phosphatases"/>
    <property type="match status" value="1"/>
</dbReference>
<sequence length="596" mass="65639">MLFKRKLFVCFLVVAMVFSTVGAIFAVENVGEETKIMILHTNDIHGRVVEDRFDGMGFDRIATLVNQFRSENEHVLLLDAGDTFHGMPIATLERGESIVRIMNEVEYDVMVAGNHEFNYGQERLLELDEMANFPVLSANIKKEDGSYLLTPYIIKELNGVKVGIFGLTSPETLFKSHPAGTVGLTFVNPVEAAKEMVEELQDEVDVIIALAHLGTDESTKYEERSSAVAEEVEGIHLIVDGHSHSLFEEGLLVGNTLIVSAEEYGKNLGVVEITMKDGQVDSITASVILKEEAMELEQDPTVKEVVDTIIEEQKLILSEVLGTTTVHLEGERETARAGETNLGNLITDAMQDATGADFVVTNGGGIRASIAEGKITRGDVITVLPFGNVVVTKEIKGSAVKEALEIGSKGYPEPSGAILHVAGMSYTIDPNQPEGERVIDIMIQGEPLDLERDYLMATNDFLAAGGDGYTMFVEALTITDYMSMDEAVMEYIQEKQVVAPQVEGRINGVALEIVEEPVIEEPVVEEPVVEEPIVEVPVVEEPVAEVQYIIYIVQPNDWLSRIAVEYNMNWEELQVLNEIRNADLIFPGQELRIPVQ</sequence>
<dbReference type="RefSeq" id="WP_012064692.1">
    <property type="nucleotide sequence ID" value="NC_009633.1"/>
</dbReference>
<keyword evidence="2" id="KW-0547">Nucleotide-binding</keyword>
<evidence type="ECO:0000313" key="4">
    <source>
        <dbReference type="EMBL" id="ABR49732.1"/>
    </source>
</evidence>
<dbReference type="EMBL" id="CP000724">
    <property type="protein sequence ID" value="ABR49732.1"/>
    <property type="molecule type" value="Genomic_DNA"/>
</dbReference>
<dbReference type="InterPro" id="IPR036779">
    <property type="entry name" value="LysM_dom_sf"/>
</dbReference>
<evidence type="ECO:0000256" key="1">
    <source>
        <dbReference type="ARBA" id="ARBA00022729"/>
    </source>
</evidence>
<dbReference type="Gene3D" id="3.60.21.10">
    <property type="match status" value="1"/>
</dbReference>
<dbReference type="GO" id="GO:0009166">
    <property type="term" value="P:nucleotide catabolic process"/>
    <property type="evidence" value="ECO:0007669"/>
    <property type="project" value="InterPro"/>
</dbReference>
<reference evidence="5" key="1">
    <citation type="journal article" date="2016" name="Genome Announc.">
        <title>Complete genome sequence of Alkaliphilus metalliredigens strain QYMF, an alkaliphilic and metal-reducing bacterium isolated from borax-contaminated leachate ponds.</title>
        <authorList>
            <person name="Hwang C."/>
            <person name="Copeland A."/>
            <person name="Lucas S."/>
            <person name="Lapidus A."/>
            <person name="Barry K."/>
            <person name="Detter J.C."/>
            <person name="Glavina Del Rio T."/>
            <person name="Hammon N."/>
            <person name="Israni S."/>
            <person name="Dalin E."/>
            <person name="Tice H."/>
            <person name="Pitluck S."/>
            <person name="Chertkov O."/>
            <person name="Brettin T."/>
            <person name="Bruce D."/>
            <person name="Han C."/>
            <person name="Schmutz J."/>
            <person name="Larimer F."/>
            <person name="Land M.L."/>
            <person name="Hauser L."/>
            <person name="Kyrpides N."/>
            <person name="Mikhailova N."/>
            <person name="Ye Q."/>
            <person name="Zhou J."/>
            <person name="Richardson P."/>
            <person name="Fields M.W."/>
        </authorList>
    </citation>
    <scope>NUCLEOTIDE SEQUENCE [LARGE SCALE GENOMIC DNA]</scope>
    <source>
        <strain evidence="5">QYMF</strain>
    </source>
</reference>
<evidence type="ECO:0000256" key="2">
    <source>
        <dbReference type="RuleBase" id="RU362119"/>
    </source>
</evidence>
<dbReference type="InterPro" id="IPR004843">
    <property type="entry name" value="Calcineurin-like_PHP"/>
</dbReference>
<dbReference type="Pfam" id="PF01476">
    <property type="entry name" value="LysM"/>
    <property type="match status" value="1"/>
</dbReference>
<dbReference type="GO" id="GO:0000166">
    <property type="term" value="F:nucleotide binding"/>
    <property type="evidence" value="ECO:0007669"/>
    <property type="project" value="UniProtKB-KW"/>
</dbReference>
<dbReference type="CDD" id="cd00845">
    <property type="entry name" value="MPP_UshA_N_like"/>
    <property type="match status" value="1"/>
</dbReference>
<dbReference type="SUPFAM" id="SSF55816">
    <property type="entry name" value="5'-nucleotidase (syn. UDP-sugar hydrolase), C-terminal domain"/>
    <property type="match status" value="1"/>
</dbReference>
<accession>A6TU64</accession>
<dbReference type="PRINTS" id="PR01607">
    <property type="entry name" value="APYRASEFAMLY"/>
</dbReference>